<keyword evidence="3" id="KW-1185">Reference proteome</keyword>
<dbReference type="EMBL" id="CAKASE010000053">
    <property type="protein sequence ID" value="CAG9565282.1"/>
    <property type="molecule type" value="Genomic_DNA"/>
</dbReference>
<gene>
    <name evidence="2" type="ORF">DCHRY22_LOCUS6150</name>
</gene>
<name>A0A8J2QLD4_9NEOP</name>
<evidence type="ECO:0000313" key="2">
    <source>
        <dbReference type="EMBL" id="CAG9565282.1"/>
    </source>
</evidence>
<proteinExistence type="predicted"/>
<feature type="compositionally biased region" description="Low complexity" evidence="1">
    <location>
        <begin position="33"/>
        <end position="49"/>
    </location>
</feature>
<dbReference type="Proteomes" id="UP000789524">
    <property type="component" value="Unassembled WGS sequence"/>
</dbReference>
<feature type="region of interest" description="Disordered" evidence="1">
    <location>
        <begin position="33"/>
        <end position="80"/>
    </location>
</feature>
<accession>A0A8J2QLD4</accession>
<comment type="caution">
    <text evidence="2">The sequence shown here is derived from an EMBL/GenBank/DDBJ whole genome shotgun (WGS) entry which is preliminary data.</text>
</comment>
<organism evidence="2 3">
    <name type="scientific">Danaus chrysippus</name>
    <name type="common">African queen</name>
    <dbReference type="NCBI Taxonomy" id="151541"/>
    <lineage>
        <taxon>Eukaryota</taxon>
        <taxon>Metazoa</taxon>
        <taxon>Ecdysozoa</taxon>
        <taxon>Arthropoda</taxon>
        <taxon>Hexapoda</taxon>
        <taxon>Insecta</taxon>
        <taxon>Pterygota</taxon>
        <taxon>Neoptera</taxon>
        <taxon>Endopterygota</taxon>
        <taxon>Lepidoptera</taxon>
        <taxon>Glossata</taxon>
        <taxon>Ditrysia</taxon>
        <taxon>Papilionoidea</taxon>
        <taxon>Nymphalidae</taxon>
        <taxon>Danainae</taxon>
        <taxon>Danaini</taxon>
        <taxon>Danaina</taxon>
        <taxon>Danaus</taxon>
        <taxon>Anosia</taxon>
    </lineage>
</organism>
<reference evidence="2" key="1">
    <citation type="submission" date="2021-09" db="EMBL/GenBank/DDBJ databases">
        <authorList>
            <person name="Martin H S."/>
        </authorList>
    </citation>
    <scope>NUCLEOTIDE SEQUENCE</scope>
</reference>
<protein>
    <submittedName>
        <fullName evidence="2">(African queen) hypothetical protein</fullName>
    </submittedName>
</protein>
<dbReference type="AlphaFoldDB" id="A0A8J2QLD4"/>
<sequence length="80" mass="8773">MMRNISGVSGLFYKYVISTSPVGDFGRARACGARLGGSSSARTAAAGRRTYARETNERPALPRTRPKQKDYISYRNITSP</sequence>
<evidence type="ECO:0000256" key="1">
    <source>
        <dbReference type="SAM" id="MobiDB-lite"/>
    </source>
</evidence>
<evidence type="ECO:0000313" key="3">
    <source>
        <dbReference type="Proteomes" id="UP000789524"/>
    </source>
</evidence>